<keyword evidence="2" id="KW-1185">Reference proteome</keyword>
<dbReference type="KEGG" id="lnu:N7U66_12550"/>
<accession>A0A9E8SDA4</accession>
<dbReference type="Proteomes" id="UP001164705">
    <property type="component" value="Chromosome"/>
</dbReference>
<evidence type="ECO:0000313" key="1">
    <source>
        <dbReference type="EMBL" id="WAC01009.1"/>
    </source>
</evidence>
<dbReference type="AlphaFoldDB" id="A0A9E8SDA4"/>
<dbReference type="EMBL" id="CP113088">
    <property type="protein sequence ID" value="WAC01009.1"/>
    <property type="molecule type" value="Genomic_DNA"/>
</dbReference>
<organism evidence="1 2">
    <name type="scientific">Lacinutrix neustonica</name>
    <dbReference type="NCBI Taxonomy" id="2980107"/>
    <lineage>
        <taxon>Bacteria</taxon>
        <taxon>Pseudomonadati</taxon>
        <taxon>Bacteroidota</taxon>
        <taxon>Flavobacteriia</taxon>
        <taxon>Flavobacteriales</taxon>
        <taxon>Flavobacteriaceae</taxon>
        <taxon>Lacinutrix</taxon>
    </lineage>
</organism>
<gene>
    <name evidence="1" type="ORF">N7U66_12550</name>
</gene>
<dbReference type="RefSeq" id="WP_267675557.1">
    <property type="nucleotide sequence ID" value="NZ_CP113088.1"/>
</dbReference>
<proteinExistence type="predicted"/>
<evidence type="ECO:0000313" key="2">
    <source>
        <dbReference type="Proteomes" id="UP001164705"/>
    </source>
</evidence>
<reference evidence="1" key="1">
    <citation type="submission" date="2022-11" db="EMBL/GenBank/DDBJ databases">
        <title>Lacinutrix neustonica HL-RS19T sp. nov., isolated from the surface microlayer sample of brackish Lake Shihwa.</title>
        <authorList>
            <person name="Choi J.Y."/>
            <person name="Hwang C.Y."/>
        </authorList>
    </citation>
    <scope>NUCLEOTIDE SEQUENCE</scope>
    <source>
        <strain evidence="1">HL-RS19</strain>
    </source>
</reference>
<sequence>MMSTTTWLSLVFFTSYGYLLAQEAIPFKIQNEFYIYGDALVIGNNVLSKDAKEPFNDPDLTNDDIDMVFVDVDDDVSTFSSSSANLILPLNHTKIKYAALYWSATYSYEQGFRKESDGQFLFQGKRDNKRNKINNIKLKTPNGRYTDVIGSVIFDGARDRAFTLNSPYVCMADVTKLLKNSEIINGEYMVANVVATQGFVSGEALRVGYFMLFTKPPQKILNI</sequence>
<name>A0A9E8SDA4_9FLAO</name>
<protein>
    <submittedName>
        <fullName evidence="1">Uncharacterized protein</fullName>
    </submittedName>
</protein>